<accession>A0A9W7SKQ2</accession>
<keyword evidence="2" id="KW-1133">Transmembrane helix</keyword>
<feature type="compositionally biased region" description="Basic and acidic residues" evidence="1">
    <location>
        <begin position="141"/>
        <end position="160"/>
    </location>
</feature>
<feature type="region of interest" description="Disordered" evidence="1">
    <location>
        <begin position="390"/>
        <end position="464"/>
    </location>
</feature>
<feature type="region of interest" description="Disordered" evidence="1">
    <location>
        <begin position="68"/>
        <end position="174"/>
    </location>
</feature>
<feature type="transmembrane region" description="Helical" evidence="2">
    <location>
        <begin position="279"/>
        <end position="297"/>
    </location>
</feature>
<keyword evidence="2" id="KW-0812">Transmembrane</keyword>
<evidence type="ECO:0000313" key="3">
    <source>
        <dbReference type="EMBL" id="KAH9820442.1"/>
    </source>
</evidence>
<evidence type="ECO:0000256" key="2">
    <source>
        <dbReference type="SAM" id="Phobius"/>
    </source>
</evidence>
<dbReference type="OrthoDB" id="5402307at2759"/>
<comment type="caution">
    <text evidence="3">The sequence shown here is derived from an EMBL/GenBank/DDBJ whole genome shotgun (WGS) entry which is preliminary data.</text>
</comment>
<organism evidence="3 4">
    <name type="scientific">Teratosphaeria destructans</name>
    <dbReference type="NCBI Taxonomy" id="418781"/>
    <lineage>
        <taxon>Eukaryota</taxon>
        <taxon>Fungi</taxon>
        <taxon>Dikarya</taxon>
        <taxon>Ascomycota</taxon>
        <taxon>Pezizomycotina</taxon>
        <taxon>Dothideomycetes</taxon>
        <taxon>Dothideomycetidae</taxon>
        <taxon>Mycosphaerellales</taxon>
        <taxon>Teratosphaeriaceae</taxon>
        <taxon>Teratosphaeria</taxon>
    </lineage>
</organism>
<proteinExistence type="predicted"/>
<evidence type="ECO:0000256" key="1">
    <source>
        <dbReference type="SAM" id="MobiDB-lite"/>
    </source>
</evidence>
<feature type="compositionally biased region" description="Low complexity" evidence="1">
    <location>
        <begin position="406"/>
        <end position="434"/>
    </location>
</feature>
<dbReference type="EMBL" id="RIBY02002300">
    <property type="protein sequence ID" value="KAH9820442.1"/>
    <property type="molecule type" value="Genomic_DNA"/>
</dbReference>
<keyword evidence="2" id="KW-0472">Membrane</keyword>
<reference evidence="3 4" key="2">
    <citation type="journal article" date="2021" name="Curr. Genet.">
        <title>Genetic response to nitrogen starvation in the aggressive Eucalyptus foliar pathogen Teratosphaeria destructans.</title>
        <authorList>
            <person name="Havenga M."/>
            <person name="Wingfield B.D."/>
            <person name="Wingfield M.J."/>
            <person name="Dreyer L.L."/>
            <person name="Roets F."/>
            <person name="Aylward J."/>
        </authorList>
    </citation>
    <scope>NUCLEOTIDE SEQUENCE [LARGE SCALE GENOMIC DNA]</scope>
    <source>
        <strain evidence="3">CMW44962</strain>
    </source>
</reference>
<feature type="compositionally biased region" description="Basic and acidic residues" evidence="1">
    <location>
        <begin position="435"/>
        <end position="446"/>
    </location>
</feature>
<evidence type="ECO:0000313" key="4">
    <source>
        <dbReference type="Proteomes" id="UP001138500"/>
    </source>
</evidence>
<gene>
    <name evidence="3" type="ORF">Tdes44962_MAKER05136</name>
</gene>
<reference evidence="3 4" key="1">
    <citation type="journal article" date="2018" name="IMA Fungus">
        <title>IMA Genome-F 10: Nine draft genome sequences of Claviceps purpurea s.lat., including C. arundinis, C. humidiphila, and C. cf. spartinae, pseudomolecules for the pitch canker pathogen Fusarium circinatum, draft genome of Davidsoniella eucalypti, Grosmannia galeiformis, Quambalaria eucalypti, and Teratosphaeria destructans.</title>
        <authorList>
            <person name="Wingfield B.D."/>
            <person name="Liu M."/>
            <person name="Nguyen H.D."/>
            <person name="Lane F.A."/>
            <person name="Morgan S.W."/>
            <person name="De Vos L."/>
            <person name="Wilken P.M."/>
            <person name="Duong T.A."/>
            <person name="Aylward J."/>
            <person name="Coetzee M.P."/>
            <person name="Dadej K."/>
            <person name="De Beer Z.W."/>
            <person name="Findlay W."/>
            <person name="Havenga M."/>
            <person name="Kolarik M."/>
            <person name="Menzies J.G."/>
            <person name="Naidoo K."/>
            <person name="Pochopski O."/>
            <person name="Shoukouhi P."/>
            <person name="Santana Q.C."/>
            <person name="Seifert K.A."/>
            <person name="Soal N."/>
            <person name="Steenkamp E.T."/>
            <person name="Tatham C.T."/>
            <person name="van der Nest M.A."/>
            <person name="Wingfield M.J."/>
        </authorList>
    </citation>
    <scope>NUCLEOTIDE SEQUENCE [LARGE SCALE GENOMIC DNA]</scope>
    <source>
        <strain evidence="3">CMW44962</strain>
    </source>
</reference>
<dbReference type="Proteomes" id="UP001138500">
    <property type="component" value="Unassembled WGS sequence"/>
</dbReference>
<feature type="compositionally biased region" description="Basic and acidic residues" evidence="1">
    <location>
        <begin position="103"/>
        <end position="113"/>
    </location>
</feature>
<keyword evidence="4" id="KW-1185">Reference proteome</keyword>
<name>A0A9W7SKQ2_9PEZI</name>
<dbReference type="AlphaFoldDB" id="A0A9W7SKQ2"/>
<protein>
    <submittedName>
        <fullName evidence="3">Uncharacterized protein</fullName>
    </submittedName>
</protein>
<sequence length="464" mass="50633">MVAQVITIVNQSGKVVKTSKHLVNVWKEAKSAYDERKAEIKATRKTAQDNRGRDIQAIKQFEALRLEDDDRASRASSRRTSRSRRDETRSMVSTRRKPVPASKTERAPVERGVSDSFYANDAPSHRSHRPSPSRIDSWQDVEPRVGELARRHTTDLESASRRSRHPPTIPTRSASLDDIDMDLAYGELPPPLPERKYDTEVEIRSKMNNLQRLLDEANCIQHSVTATIDNLQKNPDALAAVALALAEVSNLAAKLAPGALTTLKGSFPAVVALLASPQFAIAAGVGVGVTIIALGGYKIIKKIKGQKEEARLLEDGMVYAELPPLQGPEPAPEDADSMDELREIDRIEHWRRGIAEAEASSLGTSVDGEFLTPVATRTLIEDGKITEADLKSTTSSRKHRKKSSGRSESGSKAASESGSKAGSKSGKSRVSSASKPKEKERKKEMGGIKMLFKGRSAHGEPALV</sequence>